<dbReference type="PANTHER" id="PTHR46825:SF7">
    <property type="entry name" value="D-ALANYL-D-ALANINE CARBOXYPEPTIDASE"/>
    <property type="match status" value="1"/>
</dbReference>
<feature type="chain" id="PRO_5046021607" evidence="1">
    <location>
        <begin position="25"/>
        <end position="393"/>
    </location>
</feature>
<accession>A0ABP6VUJ1</accession>
<protein>
    <submittedName>
        <fullName evidence="3">Serine hydrolase domain-containing protein</fullName>
    </submittedName>
</protein>
<keyword evidence="3" id="KW-0378">Hydrolase</keyword>
<proteinExistence type="predicted"/>
<dbReference type="SUPFAM" id="SSF56601">
    <property type="entry name" value="beta-lactamase/transpeptidase-like"/>
    <property type="match status" value="1"/>
</dbReference>
<dbReference type="InterPro" id="IPR001466">
    <property type="entry name" value="Beta-lactam-related"/>
</dbReference>
<dbReference type="InterPro" id="IPR012338">
    <property type="entry name" value="Beta-lactam/transpept-like"/>
</dbReference>
<feature type="domain" description="Beta-lactamase-related" evidence="2">
    <location>
        <begin position="56"/>
        <end position="336"/>
    </location>
</feature>
<comment type="caution">
    <text evidence="3">The sequence shown here is derived from an EMBL/GenBank/DDBJ whole genome shotgun (WGS) entry which is preliminary data.</text>
</comment>
<feature type="signal peptide" evidence="1">
    <location>
        <begin position="1"/>
        <end position="24"/>
    </location>
</feature>
<dbReference type="RefSeq" id="WP_344858652.1">
    <property type="nucleotide sequence ID" value="NZ_BAAAZN010000004.1"/>
</dbReference>
<sequence>MRLVRVVLCLLTGTALVTGAPAQAAPDRRQASLDAAAAADIPGMTAVAPDWRGSAGRQVLDRPGKPDPSGQFRVGSVSKTFTATLVLQLVAEHKLGLDDVIQDRLPGLLPYPEPITVHQLLQHTAGVPRDLPLEYTWATNEELATERFVHFDGRRAVQLSTTQPLLFAPGTGWSYSNTGYNILGLLVEHMTGKPLARVLDERIARPLGLRDTLLPGDFPFVPRPAAHGYEQAYPAPHPLTDVTTYNYSRYLGAGQLISSGPDLNHFFDALLGGRLLPPALLDAMKTTVPGVDTPTGLDEGFDYGLGLMRVDLTPLCGKPTVVWGHGGDVPGFNTLSFKEQTGPLQVTTLATLDLTANAEQAGLRQVPMVNEFCAFTPRPNTAKTTERLFRLAL</sequence>
<dbReference type="Pfam" id="PF00144">
    <property type="entry name" value="Beta-lactamase"/>
    <property type="match status" value="1"/>
</dbReference>
<dbReference type="PANTHER" id="PTHR46825">
    <property type="entry name" value="D-ALANYL-D-ALANINE-CARBOXYPEPTIDASE/ENDOPEPTIDASE AMPH"/>
    <property type="match status" value="1"/>
</dbReference>
<gene>
    <name evidence="3" type="ORF">GCM10022222_23900</name>
</gene>
<keyword evidence="4" id="KW-1185">Reference proteome</keyword>
<dbReference type="GO" id="GO:0016787">
    <property type="term" value="F:hydrolase activity"/>
    <property type="evidence" value="ECO:0007669"/>
    <property type="project" value="UniProtKB-KW"/>
</dbReference>
<dbReference type="InterPro" id="IPR050491">
    <property type="entry name" value="AmpC-like"/>
</dbReference>
<dbReference type="Proteomes" id="UP001500689">
    <property type="component" value="Unassembled WGS sequence"/>
</dbReference>
<dbReference type="EMBL" id="BAAAZN010000004">
    <property type="protein sequence ID" value="GAA3539578.1"/>
    <property type="molecule type" value="Genomic_DNA"/>
</dbReference>
<dbReference type="Gene3D" id="3.40.710.10">
    <property type="entry name" value="DD-peptidase/beta-lactamase superfamily"/>
    <property type="match status" value="1"/>
</dbReference>
<evidence type="ECO:0000256" key="1">
    <source>
        <dbReference type="SAM" id="SignalP"/>
    </source>
</evidence>
<reference evidence="4" key="1">
    <citation type="journal article" date="2019" name="Int. J. Syst. Evol. Microbiol.">
        <title>The Global Catalogue of Microorganisms (GCM) 10K type strain sequencing project: providing services to taxonomists for standard genome sequencing and annotation.</title>
        <authorList>
            <consortium name="The Broad Institute Genomics Platform"/>
            <consortium name="The Broad Institute Genome Sequencing Center for Infectious Disease"/>
            <person name="Wu L."/>
            <person name="Ma J."/>
        </authorList>
    </citation>
    <scope>NUCLEOTIDE SEQUENCE [LARGE SCALE GENOMIC DNA]</scope>
    <source>
        <strain evidence="4">JCM 16898</strain>
    </source>
</reference>
<evidence type="ECO:0000313" key="3">
    <source>
        <dbReference type="EMBL" id="GAA3539578.1"/>
    </source>
</evidence>
<keyword evidence="1" id="KW-0732">Signal</keyword>
<name>A0ABP6VUJ1_9PSEU</name>
<evidence type="ECO:0000259" key="2">
    <source>
        <dbReference type="Pfam" id="PF00144"/>
    </source>
</evidence>
<evidence type="ECO:0000313" key="4">
    <source>
        <dbReference type="Proteomes" id="UP001500689"/>
    </source>
</evidence>
<organism evidence="3 4">
    <name type="scientific">Amycolatopsis ultiminotia</name>
    <dbReference type="NCBI Taxonomy" id="543629"/>
    <lineage>
        <taxon>Bacteria</taxon>
        <taxon>Bacillati</taxon>
        <taxon>Actinomycetota</taxon>
        <taxon>Actinomycetes</taxon>
        <taxon>Pseudonocardiales</taxon>
        <taxon>Pseudonocardiaceae</taxon>
        <taxon>Amycolatopsis</taxon>
    </lineage>
</organism>